<proteinExistence type="inferred from homology"/>
<feature type="transmembrane region" description="Helical" evidence="2">
    <location>
        <begin position="307"/>
        <end position="333"/>
    </location>
</feature>
<feature type="transmembrane region" description="Helical" evidence="2">
    <location>
        <begin position="170"/>
        <end position="194"/>
    </location>
</feature>
<dbReference type="Gene3D" id="1.20.1250.20">
    <property type="entry name" value="MFS general substrate transporter like domains"/>
    <property type="match status" value="1"/>
</dbReference>
<reference evidence="3" key="2">
    <citation type="submission" date="2023-05" db="EMBL/GenBank/DDBJ databases">
        <authorList>
            <person name="Fouks B."/>
        </authorList>
    </citation>
    <scope>NUCLEOTIDE SEQUENCE</scope>
    <source>
        <strain evidence="3">Stay&amp;Tobe</strain>
        <tissue evidence="3">Testes</tissue>
    </source>
</reference>
<dbReference type="EMBL" id="JASPKZ010002342">
    <property type="protein sequence ID" value="KAJ9595396.1"/>
    <property type="molecule type" value="Genomic_DNA"/>
</dbReference>
<dbReference type="InterPro" id="IPR051951">
    <property type="entry name" value="UNC-93_regulatory"/>
</dbReference>
<protein>
    <recommendedName>
        <fullName evidence="5">UNC93-like protein</fullName>
    </recommendedName>
</protein>
<reference evidence="3" key="1">
    <citation type="journal article" date="2023" name="IScience">
        <title>Live-bearing cockroach genome reveals convergent evolutionary mechanisms linked to viviparity in insects and beyond.</title>
        <authorList>
            <person name="Fouks B."/>
            <person name="Harrison M.C."/>
            <person name="Mikhailova A.A."/>
            <person name="Marchal E."/>
            <person name="English S."/>
            <person name="Carruthers M."/>
            <person name="Jennings E.C."/>
            <person name="Chiamaka E.L."/>
            <person name="Frigard R.A."/>
            <person name="Pippel M."/>
            <person name="Attardo G.M."/>
            <person name="Benoit J.B."/>
            <person name="Bornberg-Bauer E."/>
            <person name="Tobe S.S."/>
        </authorList>
    </citation>
    <scope>NUCLEOTIDE SEQUENCE</scope>
    <source>
        <strain evidence="3">Stay&amp;Tobe</strain>
    </source>
</reference>
<dbReference type="SUPFAM" id="SSF103473">
    <property type="entry name" value="MFS general substrate transporter"/>
    <property type="match status" value="1"/>
</dbReference>
<feature type="transmembrane region" description="Helical" evidence="2">
    <location>
        <begin position="253"/>
        <end position="276"/>
    </location>
</feature>
<dbReference type="PANTHER" id="PTHR19444">
    <property type="entry name" value="UNC-93 RELATED"/>
    <property type="match status" value="1"/>
</dbReference>
<evidence type="ECO:0008006" key="5">
    <source>
        <dbReference type="Google" id="ProtNLM"/>
    </source>
</evidence>
<evidence type="ECO:0000313" key="4">
    <source>
        <dbReference type="Proteomes" id="UP001233999"/>
    </source>
</evidence>
<name>A0AAD8AB43_DIPPU</name>
<dbReference type="Proteomes" id="UP001233999">
    <property type="component" value="Unassembled WGS sequence"/>
</dbReference>
<evidence type="ECO:0000256" key="2">
    <source>
        <dbReference type="SAM" id="Phobius"/>
    </source>
</evidence>
<dbReference type="GO" id="GO:0043266">
    <property type="term" value="P:regulation of potassium ion transport"/>
    <property type="evidence" value="ECO:0007669"/>
    <property type="project" value="TreeGrafter"/>
</dbReference>
<feature type="transmembrane region" description="Helical" evidence="2">
    <location>
        <begin position="345"/>
        <end position="362"/>
    </location>
</feature>
<keyword evidence="2" id="KW-0812">Transmembrane</keyword>
<comment type="similarity">
    <text evidence="1">Belongs to the unc-93 family.</text>
</comment>
<dbReference type="GO" id="GO:0005886">
    <property type="term" value="C:plasma membrane"/>
    <property type="evidence" value="ECO:0007669"/>
    <property type="project" value="TreeGrafter"/>
</dbReference>
<feature type="transmembrane region" description="Helical" evidence="2">
    <location>
        <begin position="78"/>
        <end position="95"/>
    </location>
</feature>
<evidence type="ECO:0000313" key="3">
    <source>
        <dbReference type="EMBL" id="KAJ9595396.1"/>
    </source>
</evidence>
<dbReference type="AlphaFoldDB" id="A0AAD8AB43"/>
<evidence type="ECO:0000256" key="1">
    <source>
        <dbReference type="ARBA" id="ARBA00009172"/>
    </source>
</evidence>
<accession>A0AAD8AB43</accession>
<feature type="transmembrane region" description="Helical" evidence="2">
    <location>
        <begin position="125"/>
        <end position="150"/>
    </location>
</feature>
<dbReference type="GO" id="GO:0006937">
    <property type="term" value="P:regulation of muscle contraction"/>
    <property type="evidence" value="ECO:0007669"/>
    <property type="project" value="TreeGrafter"/>
</dbReference>
<keyword evidence="2" id="KW-1133">Transmembrane helix</keyword>
<feature type="transmembrane region" description="Helical" evidence="2">
    <location>
        <begin position="368"/>
        <end position="387"/>
    </location>
</feature>
<dbReference type="GO" id="GO:0015459">
    <property type="term" value="F:potassium channel regulator activity"/>
    <property type="evidence" value="ECO:0007669"/>
    <property type="project" value="TreeGrafter"/>
</dbReference>
<dbReference type="PANTHER" id="PTHR19444:SF13">
    <property type="entry name" value="PROTEIN UNC-93 HOMOLOG A"/>
    <property type="match status" value="1"/>
</dbReference>
<gene>
    <name evidence="3" type="ORF">L9F63_013420</name>
</gene>
<dbReference type="InterPro" id="IPR036259">
    <property type="entry name" value="MFS_trans_sf"/>
</dbReference>
<sequence>MESEADSSVISSSSILFDARSIATRIELDKKKEKLNIIGNITIFSFGFMLHFTAVRGLHTLQRTLHFKNKLGKISMCIHYLAVATSSLLLTTAYIRRFGCKGTVVGSFIMYLPLCFSQFDSTPYTIIPTVIFCGLGNASLWVALSIYLIFLSRALKHLVEININNIIWRVFGVFNMIYEFSGVIGYAVISIGFIRETTNQTLLQNLTQLCAKAIFRRKQLSIIPFTIFYGCEKAFLFADYTEAYIACSWGIRYIGYVMIPYSVLTAISALLTGWLVHIKGKNPILICAAGLHMILFSTLFLKITVKYIALSFIVTGLWGICNGVWIVSITALYGIMFPHNLASAYSNYMLWDAVGYAIGYGYSSWVSIKIKVGILIAILVIGIAGYLDAEIRLRKIDNENLQA</sequence>
<keyword evidence="4" id="KW-1185">Reference proteome</keyword>
<keyword evidence="2" id="KW-0472">Membrane</keyword>
<feature type="transmembrane region" description="Helical" evidence="2">
    <location>
        <begin position="35"/>
        <end position="58"/>
    </location>
</feature>
<feature type="transmembrane region" description="Helical" evidence="2">
    <location>
        <begin position="283"/>
        <end position="301"/>
    </location>
</feature>
<dbReference type="GO" id="GO:0055120">
    <property type="term" value="C:striated muscle dense body"/>
    <property type="evidence" value="ECO:0007669"/>
    <property type="project" value="TreeGrafter"/>
</dbReference>
<organism evidence="3 4">
    <name type="scientific">Diploptera punctata</name>
    <name type="common">Pacific beetle cockroach</name>
    <dbReference type="NCBI Taxonomy" id="6984"/>
    <lineage>
        <taxon>Eukaryota</taxon>
        <taxon>Metazoa</taxon>
        <taxon>Ecdysozoa</taxon>
        <taxon>Arthropoda</taxon>
        <taxon>Hexapoda</taxon>
        <taxon>Insecta</taxon>
        <taxon>Pterygota</taxon>
        <taxon>Neoptera</taxon>
        <taxon>Polyneoptera</taxon>
        <taxon>Dictyoptera</taxon>
        <taxon>Blattodea</taxon>
        <taxon>Blaberoidea</taxon>
        <taxon>Blaberidae</taxon>
        <taxon>Diplopterinae</taxon>
        <taxon>Diploptera</taxon>
    </lineage>
</organism>
<comment type="caution">
    <text evidence="3">The sequence shown here is derived from an EMBL/GenBank/DDBJ whole genome shotgun (WGS) entry which is preliminary data.</text>
</comment>
<feature type="transmembrane region" description="Helical" evidence="2">
    <location>
        <begin position="102"/>
        <end position="119"/>
    </location>
</feature>